<reference evidence="2" key="1">
    <citation type="journal article" date="2021" name="PeerJ">
        <title>Extensive microbial diversity within the chicken gut microbiome revealed by metagenomics and culture.</title>
        <authorList>
            <person name="Gilroy R."/>
            <person name="Ravi A."/>
            <person name="Getino M."/>
            <person name="Pursley I."/>
            <person name="Horton D.L."/>
            <person name="Alikhan N.F."/>
            <person name="Baker D."/>
            <person name="Gharbi K."/>
            <person name="Hall N."/>
            <person name="Watson M."/>
            <person name="Adriaenssens E.M."/>
            <person name="Foster-Nyarko E."/>
            <person name="Jarju S."/>
            <person name="Secka A."/>
            <person name="Antonio M."/>
            <person name="Oren A."/>
            <person name="Chaudhuri R.R."/>
            <person name="La Ragione R."/>
            <person name="Hildebrand F."/>
            <person name="Pallen M.J."/>
        </authorList>
    </citation>
    <scope>NUCLEOTIDE SEQUENCE</scope>
    <source>
        <strain evidence="2">CHK195-6426</strain>
    </source>
</reference>
<accession>A0A9D1R7U1</accession>
<feature type="domain" description="Transcriptional repressor NrdR-like N-terminal" evidence="1">
    <location>
        <begin position="14"/>
        <end position="50"/>
    </location>
</feature>
<sequence length="75" mass="8200">MIKGYTAISNIVVCSQCGCAQFAVIDTRQKAIVRRRRSCLNCGNRITTYEISKEDFETLTSLKADIVAAPRGSVG</sequence>
<evidence type="ECO:0000313" key="3">
    <source>
        <dbReference type="Proteomes" id="UP000824265"/>
    </source>
</evidence>
<dbReference type="Proteomes" id="UP000824265">
    <property type="component" value="Unassembled WGS sequence"/>
</dbReference>
<name>A0A9D1R7U1_9FIRM</name>
<dbReference type="AlphaFoldDB" id="A0A9D1R7U1"/>
<organism evidence="2 3">
    <name type="scientific">Candidatus Acetatifactor stercoripullorum</name>
    <dbReference type="NCBI Taxonomy" id="2838414"/>
    <lineage>
        <taxon>Bacteria</taxon>
        <taxon>Bacillati</taxon>
        <taxon>Bacillota</taxon>
        <taxon>Clostridia</taxon>
        <taxon>Lachnospirales</taxon>
        <taxon>Lachnospiraceae</taxon>
        <taxon>Acetatifactor</taxon>
    </lineage>
</organism>
<dbReference type="EMBL" id="DXGH01000073">
    <property type="protein sequence ID" value="HIW82652.1"/>
    <property type="molecule type" value="Genomic_DNA"/>
</dbReference>
<comment type="caution">
    <text evidence="2">The sequence shown here is derived from an EMBL/GenBank/DDBJ whole genome shotgun (WGS) entry which is preliminary data.</text>
</comment>
<reference evidence="2" key="2">
    <citation type="submission" date="2021-04" db="EMBL/GenBank/DDBJ databases">
        <authorList>
            <person name="Gilroy R."/>
        </authorList>
    </citation>
    <scope>NUCLEOTIDE SEQUENCE</scope>
    <source>
        <strain evidence="2">CHK195-6426</strain>
    </source>
</reference>
<evidence type="ECO:0000259" key="1">
    <source>
        <dbReference type="Pfam" id="PF22811"/>
    </source>
</evidence>
<dbReference type="InterPro" id="IPR055173">
    <property type="entry name" value="NrdR-like_N"/>
</dbReference>
<proteinExistence type="predicted"/>
<protein>
    <recommendedName>
        <fullName evidence="1">Transcriptional repressor NrdR-like N-terminal domain-containing protein</fullName>
    </recommendedName>
</protein>
<evidence type="ECO:0000313" key="2">
    <source>
        <dbReference type="EMBL" id="HIW82652.1"/>
    </source>
</evidence>
<gene>
    <name evidence="2" type="ORF">H9742_14220</name>
</gene>
<dbReference type="Pfam" id="PF22811">
    <property type="entry name" value="Zn_ribbon_NrdR"/>
    <property type="match status" value="1"/>
</dbReference>